<proteinExistence type="evidence at transcript level"/>
<reference evidence="2" key="1">
    <citation type="submission" date="2013-02" db="EMBL/GenBank/DDBJ databases">
        <title>Immune-Related transcriptome of Coptotermes formosanus Shiraki workers: the defense mechanism.</title>
        <authorList>
            <person name="Hussain A."/>
            <person name="Li Y.F."/>
            <person name="Wen S.Y."/>
        </authorList>
    </citation>
    <scope>NUCLEOTIDE SEQUENCE</scope>
</reference>
<evidence type="ECO:0008006" key="3">
    <source>
        <dbReference type="Google" id="ProtNLM"/>
    </source>
</evidence>
<sequence length="78" mass="8444">MRVIFVLLVAFLAMISAAPAPVPAPAPAPRPSAVPLYTYPSVLTYSAYASPYYTGYVSPYSYGYTGLGYAYSYPYVLI</sequence>
<protein>
    <recommendedName>
        <fullName evidence="3">Neuropeptide-like 4</fullName>
    </recommendedName>
</protein>
<dbReference type="AlphaFoldDB" id="R4UV58"/>
<organism evidence="2">
    <name type="scientific">Coptotermes formosanus</name>
    <name type="common">Formosan subterranean termite</name>
    <dbReference type="NCBI Taxonomy" id="36987"/>
    <lineage>
        <taxon>Eukaryota</taxon>
        <taxon>Metazoa</taxon>
        <taxon>Ecdysozoa</taxon>
        <taxon>Arthropoda</taxon>
        <taxon>Hexapoda</taxon>
        <taxon>Insecta</taxon>
        <taxon>Pterygota</taxon>
        <taxon>Neoptera</taxon>
        <taxon>Polyneoptera</taxon>
        <taxon>Dictyoptera</taxon>
        <taxon>Blattodea</taxon>
        <taxon>Blattoidea</taxon>
        <taxon>Termitoidae</taxon>
        <taxon>Rhinotermitidae</taxon>
        <taxon>Coptotermes</taxon>
    </lineage>
</organism>
<keyword evidence="1" id="KW-0732">Signal</keyword>
<evidence type="ECO:0000313" key="2">
    <source>
        <dbReference type="EMBL" id="AGM32126.1"/>
    </source>
</evidence>
<name>R4UV58_COPFO</name>
<accession>R4UV58</accession>
<evidence type="ECO:0000256" key="1">
    <source>
        <dbReference type="SAM" id="SignalP"/>
    </source>
</evidence>
<feature type="signal peptide" evidence="1">
    <location>
        <begin position="1"/>
        <end position="17"/>
    </location>
</feature>
<feature type="chain" id="PRO_5004371755" description="Neuropeptide-like 4" evidence="1">
    <location>
        <begin position="18"/>
        <end position="78"/>
    </location>
</feature>
<dbReference type="EMBL" id="KC632312">
    <property type="protein sequence ID" value="AGM32126.1"/>
    <property type="molecule type" value="mRNA"/>
</dbReference>